<evidence type="ECO:0000256" key="1">
    <source>
        <dbReference type="SAM" id="MobiDB-lite"/>
    </source>
</evidence>
<evidence type="ECO:0008006" key="4">
    <source>
        <dbReference type="Google" id="ProtNLM"/>
    </source>
</evidence>
<accession>A0A2S5ST96</accession>
<name>A0A2S5ST96_9BURK</name>
<protein>
    <recommendedName>
        <fullName evidence="4">Nitrogen fixation protein FixH</fullName>
    </recommendedName>
</protein>
<dbReference type="AlphaFoldDB" id="A0A2S5ST96"/>
<reference evidence="2 3" key="1">
    <citation type="submission" date="2018-02" db="EMBL/GenBank/DDBJ databases">
        <title>Reclassifiation of [Polyangium] brachysporum DSM 7029 as Guopingzhaonella breviflexa gen. nov., sp. nov., a member of the family Comamonadaceae.</title>
        <authorList>
            <person name="Tang B."/>
        </authorList>
    </citation>
    <scope>NUCLEOTIDE SEQUENCE [LARGE SCALE GENOMIC DNA]</scope>
    <source>
        <strain evidence="2 3">BCRC 80649</strain>
    </source>
</reference>
<evidence type="ECO:0000313" key="2">
    <source>
        <dbReference type="EMBL" id="PPE65951.1"/>
    </source>
</evidence>
<gene>
    <name evidence="2" type="ORF">C1704_11665</name>
</gene>
<sequence>MMWLVVGGPLLVILACAVTITLAIKHPDPVLAGGDASASAISQGEGGLTRMPAHQARNHTATPATDLPRDDTK</sequence>
<organism evidence="2 3">
    <name type="scientific">Caldimonas caldifontis</name>
    <dbReference type="NCBI Taxonomy" id="1452508"/>
    <lineage>
        <taxon>Bacteria</taxon>
        <taxon>Pseudomonadati</taxon>
        <taxon>Pseudomonadota</taxon>
        <taxon>Betaproteobacteria</taxon>
        <taxon>Burkholderiales</taxon>
        <taxon>Sphaerotilaceae</taxon>
        <taxon>Caldimonas</taxon>
    </lineage>
</organism>
<keyword evidence="3" id="KW-1185">Reference proteome</keyword>
<dbReference type="Proteomes" id="UP000238605">
    <property type="component" value="Unassembled WGS sequence"/>
</dbReference>
<comment type="caution">
    <text evidence="2">The sequence shown here is derived from an EMBL/GenBank/DDBJ whole genome shotgun (WGS) entry which is preliminary data.</text>
</comment>
<proteinExistence type="predicted"/>
<feature type="region of interest" description="Disordered" evidence="1">
    <location>
        <begin position="28"/>
        <end position="73"/>
    </location>
</feature>
<dbReference type="EMBL" id="PSNX01000010">
    <property type="protein sequence ID" value="PPE65951.1"/>
    <property type="molecule type" value="Genomic_DNA"/>
</dbReference>
<dbReference type="OrthoDB" id="5295180at2"/>
<evidence type="ECO:0000313" key="3">
    <source>
        <dbReference type="Proteomes" id="UP000238605"/>
    </source>
</evidence>